<dbReference type="Proteomes" id="UP001477870">
    <property type="component" value="Unassembled WGS sequence"/>
</dbReference>
<evidence type="ECO:0000259" key="3">
    <source>
        <dbReference type="Pfam" id="PF13649"/>
    </source>
</evidence>
<proteinExistence type="predicted"/>
<name>A0ABU9T969_9HYPH</name>
<dbReference type="Pfam" id="PF13649">
    <property type="entry name" value="Methyltransf_25"/>
    <property type="match status" value="1"/>
</dbReference>
<keyword evidence="2 4" id="KW-0808">Transferase</keyword>
<feature type="domain" description="Methyltransferase" evidence="3">
    <location>
        <begin position="44"/>
        <end position="138"/>
    </location>
</feature>
<dbReference type="PANTHER" id="PTHR43861">
    <property type="entry name" value="TRANS-ACONITATE 2-METHYLTRANSFERASE-RELATED"/>
    <property type="match status" value="1"/>
</dbReference>
<evidence type="ECO:0000313" key="5">
    <source>
        <dbReference type="Proteomes" id="UP001477870"/>
    </source>
</evidence>
<keyword evidence="1 4" id="KW-0489">Methyltransferase</keyword>
<dbReference type="SUPFAM" id="SSF53335">
    <property type="entry name" value="S-adenosyl-L-methionine-dependent methyltransferases"/>
    <property type="match status" value="1"/>
</dbReference>
<reference evidence="4 5" key="1">
    <citation type="submission" date="2024-03" db="EMBL/GenBank/DDBJ databases">
        <title>Community enrichment and isolation of bacterial strains for fucoidan degradation.</title>
        <authorList>
            <person name="Sichert A."/>
        </authorList>
    </citation>
    <scope>NUCLEOTIDE SEQUENCE [LARGE SCALE GENOMIC DNA]</scope>
    <source>
        <strain evidence="4 5">AS62</strain>
    </source>
</reference>
<dbReference type="EC" id="2.1.-.-" evidence="4"/>
<dbReference type="InterPro" id="IPR041698">
    <property type="entry name" value="Methyltransf_25"/>
</dbReference>
<dbReference type="EMBL" id="JBBMQO010000008">
    <property type="protein sequence ID" value="MEM5502689.1"/>
    <property type="molecule type" value="Genomic_DNA"/>
</dbReference>
<dbReference type="InterPro" id="IPR029063">
    <property type="entry name" value="SAM-dependent_MTases_sf"/>
</dbReference>
<dbReference type="GO" id="GO:0008168">
    <property type="term" value="F:methyltransferase activity"/>
    <property type="evidence" value="ECO:0007669"/>
    <property type="project" value="UniProtKB-KW"/>
</dbReference>
<dbReference type="PANTHER" id="PTHR43861:SF1">
    <property type="entry name" value="TRANS-ACONITATE 2-METHYLTRANSFERASE"/>
    <property type="match status" value="1"/>
</dbReference>
<keyword evidence="5" id="KW-1185">Reference proteome</keyword>
<evidence type="ECO:0000256" key="2">
    <source>
        <dbReference type="ARBA" id="ARBA00022679"/>
    </source>
</evidence>
<dbReference type="GO" id="GO:0032259">
    <property type="term" value="P:methylation"/>
    <property type="evidence" value="ECO:0007669"/>
    <property type="project" value="UniProtKB-KW"/>
</dbReference>
<evidence type="ECO:0000256" key="1">
    <source>
        <dbReference type="ARBA" id="ARBA00022603"/>
    </source>
</evidence>
<gene>
    <name evidence="4" type="ORF">WNY59_13935</name>
</gene>
<comment type="caution">
    <text evidence="4">The sequence shown here is derived from an EMBL/GenBank/DDBJ whole genome shotgun (WGS) entry which is preliminary data.</text>
</comment>
<dbReference type="CDD" id="cd02440">
    <property type="entry name" value="AdoMet_MTases"/>
    <property type="match status" value="1"/>
</dbReference>
<organism evidence="4 5">
    <name type="scientific">Ahrensia kielensis</name>
    <dbReference type="NCBI Taxonomy" id="76980"/>
    <lineage>
        <taxon>Bacteria</taxon>
        <taxon>Pseudomonadati</taxon>
        <taxon>Pseudomonadota</taxon>
        <taxon>Alphaproteobacteria</taxon>
        <taxon>Hyphomicrobiales</taxon>
        <taxon>Ahrensiaceae</taxon>
        <taxon>Ahrensia</taxon>
    </lineage>
</organism>
<dbReference type="Gene3D" id="3.40.50.150">
    <property type="entry name" value="Vaccinia Virus protein VP39"/>
    <property type="match status" value="1"/>
</dbReference>
<protein>
    <submittedName>
        <fullName evidence="4">Class I SAM-dependent methyltransferase</fullName>
        <ecNumber evidence="4">2.1.-.-</ecNumber>
    </submittedName>
</protein>
<accession>A0ABU9T969</accession>
<evidence type="ECO:0000313" key="4">
    <source>
        <dbReference type="EMBL" id="MEM5502689.1"/>
    </source>
</evidence>
<sequence length="195" mass="21501">MLIHPARFWNFMARGYARRPVKDTKSYQHKLDITASYLQPTDTVFEFGCGSGTTSLIHAPRVSHIDAIDFSSEMIAIANEKASAKEIQNVKFSVSTLQDWPQPQNGSRYDAVLGMSILHLLPDLDDALAQVHRLMKPGAYFFSSTVCLGDMSALIHLALAPFGALGLLPKVLPLKADGTQKTMRLYSSSQGNLFN</sequence>
<dbReference type="RefSeq" id="WP_342848946.1">
    <property type="nucleotide sequence ID" value="NZ_JBBMQO010000008.1"/>
</dbReference>